<evidence type="ECO:0000313" key="3">
    <source>
        <dbReference type="EMBL" id="CAD7696995.1"/>
    </source>
</evidence>
<evidence type="ECO:0008006" key="5">
    <source>
        <dbReference type="Google" id="ProtNLM"/>
    </source>
</evidence>
<proteinExistence type="predicted"/>
<keyword evidence="2" id="KW-0472">Membrane</keyword>
<name>A0A8S1ISS3_9CHLO</name>
<feature type="transmembrane region" description="Helical" evidence="2">
    <location>
        <begin position="129"/>
        <end position="145"/>
    </location>
</feature>
<keyword evidence="2" id="KW-0812">Transmembrane</keyword>
<accession>A0A8S1ISS3</accession>
<evidence type="ECO:0000313" key="4">
    <source>
        <dbReference type="Proteomes" id="UP000708148"/>
    </source>
</evidence>
<feature type="region of interest" description="Disordered" evidence="1">
    <location>
        <begin position="1"/>
        <end position="54"/>
    </location>
</feature>
<comment type="caution">
    <text evidence="3">The sequence shown here is derived from an EMBL/GenBank/DDBJ whole genome shotgun (WGS) entry which is preliminary data.</text>
</comment>
<feature type="transmembrane region" description="Helical" evidence="2">
    <location>
        <begin position="181"/>
        <end position="206"/>
    </location>
</feature>
<keyword evidence="2" id="KW-1133">Transmembrane helix</keyword>
<feature type="transmembrane region" description="Helical" evidence="2">
    <location>
        <begin position="151"/>
        <end position="169"/>
    </location>
</feature>
<reference evidence="3" key="1">
    <citation type="submission" date="2020-12" db="EMBL/GenBank/DDBJ databases">
        <authorList>
            <person name="Iha C."/>
        </authorList>
    </citation>
    <scope>NUCLEOTIDE SEQUENCE</scope>
</reference>
<dbReference type="Proteomes" id="UP000708148">
    <property type="component" value="Unassembled WGS sequence"/>
</dbReference>
<feature type="transmembrane region" description="Helical" evidence="2">
    <location>
        <begin position="212"/>
        <end position="233"/>
    </location>
</feature>
<keyword evidence="4" id="KW-1185">Reference proteome</keyword>
<feature type="compositionally biased region" description="Basic and acidic residues" evidence="1">
    <location>
        <begin position="43"/>
        <end position="54"/>
    </location>
</feature>
<dbReference type="EMBL" id="CAJHUC010000590">
    <property type="protein sequence ID" value="CAD7696995.1"/>
    <property type="molecule type" value="Genomic_DNA"/>
</dbReference>
<dbReference type="AlphaFoldDB" id="A0A8S1ISS3"/>
<sequence length="254" mass="27365">MESPLAGSSMQGEADSSAAPPRRDHQPGRAGVLDSAEDTGEASEERPLLGDRVRETHGHPAAVASAKDMEVPAPVKNEEEGVGLLEVPDADVDNTLFQEVDLHIKAVNVQSPHVIPDAVQAWSGGRRHMIAWLCLSIVLLAVLIWSVESWLGPIVAIVGSIMYLCPRATSNLRANAKSIMICSVSAFLLDFFFGLRLILLGAAFAAEGMHGYLGYLLPGLALFLHSLFCMVVFRKATEMSVRIAPVHFDTIQVS</sequence>
<evidence type="ECO:0000256" key="1">
    <source>
        <dbReference type="SAM" id="MobiDB-lite"/>
    </source>
</evidence>
<organism evidence="3 4">
    <name type="scientific">Ostreobium quekettii</name>
    <dbReference type="NCBI Taxonomy" id="121088"/>
    <lineage>
        <taxon>Eukaryota</taxon>
        <taxon>Viridiplantae</taxon>
        <taxon>Chlorophyta</taxon>
        <taxon>core chlorophytes</taxon>
        <taxon>Ulvophyceae</taxon>
        <taxon>TCBD clade</taxon>
        <taxon>Bryopsidales</taxon>
        <taxon>Ostreobineae</taxon>
        <taxon>Ostreobiaceae</taxon>
        <taxon>Ostreobium</taxon>
    </lineage>
</organism>
<evidence type="ECO:0000256" key="2">
    <source>
        <dbReference type="SAM" id="Phobius"/>
    </source>
</evidence>
<gene>
    <name evidence="3" type="ORF">OSTQU699_LOCUS2356</name>
</gene>
<protein>
    <recommendedName>
        <fullName evidence="5">Transmembrane protein</fullName>
    </recommendedName>
</protein>
<feature type="compositionally biased region" description="Polar residues" evidence="1">
    <location>
        <begin position="1"/>
        <end position="11"/>
    </location>
</feature>